<dbReference type="GeneTree" id="ENSGT01150000287711"/>
<name>A0A9L0TGR5_HORSE</name>
<dbReference type="Ensembl" id="ENSECAT00000111040.1">
    <property type="protein sequence ID" value="ENSECAP00000085774.1"/>
    <property type="gene ID" value="ENSECAG00000056251.1"/>
</dbReference>
<evidence type="ECO:0000256" key="1">
    <source>
        <dbReference type="SAM" id="MobiDB-lite"/>
    </source>
</evidence>
<accession>A0A9L0TGR5</accession>
<evidence type="ECO:0000313" key="3">
    <source>
        <dbReference type="Proteomes" id="UP000002281"/>
    </source>
</evidence>
<feature type="region of interest" description="Disordered" evidence="1">
    <location>
        <begin position="59"/>
        <end position="88"/>
    </location>
</feature>
<proteinExistence type="predicted"/>
<dbReference type="PANTHER" id="PTHR48424">
    <property type="entry name" value="DYNEIN LIGHT CHAIN-RELATED"/>
    <property type="match status" value="1"/>
</dbReference>
<keyword evidence="3" id="KW-1185">Reference proteome</keyword>
<reference evidence="2" key="3">
    <citation type="submission" date="2025-09" db="UniProtKB">
        <authorList>
            <consortium name="Ensembl"/>
        </authorList>
    </citation>
    <scope>IDENTIFICATION</scope>
    <source>
        <strain evidence="2">Thoroughbred</strain>
    </source>
</reference>
<reference evidence="2" key="2">
    <citation type="submission" date="2025-08" db="UniProtKB">
        <authorList>
            <consortium name="Ensembl"/>
        </authorList>
    </citation>
    <scope>IDENTIFICATION</scope>
    <source>
        <strain evidence="2">Thoroughbred</strain>
    </source>
</reference>
<protein>
    <submittedName>
        <fullName evidence="2">Uncharacterized protein</fullName>
    </submittedName>
</protein>
<reference evidence="2 3" key="1">
    <citation type="journal article" date="2009" name="Science">
        <title>Genome sequence, comparative analysis, and population genetics of the domestic horse.</title>
        <authorList>
            <consortium name="Broad Institute Genome Sequencing Platform"/>
            <consortium name="Broad Institute Whole Genome Assembly Team"/>
            <person name="Wade C.M."/>
            <person name="Giulotto E."/>
            <person name="Sigurdsson S."/>
            <person name="Zoli M."/>
            <person name="Gnerre S."/>
            <person name="Imsland F."/>
            <person name="Lear T.L."/>
            <person name="Adelson D.L."/>
            <person name="Bailey E."/>
            <person name="Bellone R.R."/>
            <person name="Bloecker H."/>
            <person name="Distl O."/>
            <person name="Edgar R.C."/>
            <person name="Garber M."/>
            <person name="Leeb T."/>
            <person name="Mauceli E."/>
            <person name="MacLeod J.N."/>
            <person name="Penedo M.C.T."/>
            <person name="Raison J.M."/>
            <person name="Sharpe T."/>
            <person name="Vogel J."/>
            <person name="Andersson L."/>
            <person name="Antczak D.F."/>
            <person name="Biagi T."/>
            <person name="Binns M.M."/>
            <person name="Chowdhary B.P."/>
            <person name="Coleman S.J."/>
            <person name="Della Valle G."/>
            <person name="Fryc S."/>
            <person name="Guerin G."/>
            <person name="Hasegawa T."/>
            <person name="Hill E.W."/>
            <person name="Jurka J."/>
            <person name="Kiialainen A."/>
            <person name="Lindgren G."/>
            <person name="Liu J."/>
            <person name="Magnani E."/>
            <person name="Mickelson J.R."/>
            <person name="Murray J."/>
            <person name="Nergadze S.G."/>
            <person name="Onofrio R."/>
            <person name="Pedroni S."/>
            <person name="Piras M.F."/>
            <person name="Raudsepp T."/>
            <person name="Rocchi M."/>
            <person name="Roeed K.H."/>
            <person name="Ryder O.A."/>
            <person name="Searle S."/>
            <person name="Skow L."/>
            <person name="Swinburne J.E."/>
            <person name="Syvaenen A.C."/>
            <person name="Tozaki T."/>
            <person name="Valberg S.J."/>
            <person name="Vaudin M."/>
            <person name="White J.R."/>
            <person name="Zody M.C."/>
            <person name="Lander E.S."/>
            <person name="Lindblad-Toh K."/>
        </authorList>
    </citation>
    <scope>NUCLEOTIDE SEQUENCE [LARGE SCALE GENOMIC DNA]</scope>
    <source>
        <strain evidence="2 3">Thoroughbred</strain>
    </source>
</reference>
<organism evidence="2 3">
    <name type="scientific">Equus caballus</name>
    <name type="common">Horse</name>
    <dbReference type="NCBI Taxonomy" id="9796"/>
    <lineage>
        <taxon>Eukaryota</taxon>
        <taxon>Metazoa</taxon>
        <taxon>Chordata</taxon>
        <taxon>Craniata</taxon>
        <taxon>Vertebrata</taxon>
        <taxon>Euteleostomi</taxon>
        <taxon>Mammalia</taxon>
        <taxon>Eutheria</taxon>
        <taxon>Laurasiatheria</taxon>
        <taxon>Perissodactyla</taxon>
        <taxon>Equidae</taxon>
        <taxon>Equus</taxon>
    </lineage>
</organism>
<sequence>MLLTRFEQQNGHLAQVEVDEVFGFMCHVTTEVPPHNAVPGGVVLLVKLLGTKIPTGRLARYPSGPAGNTHAAPPPEHPDGSSAQESCRRGNRCSPILETVARWRFPPQTWVIKQLRAPRVWSAQEERKIHLRPFWKPLPPGAASRAPKDLRQALWGRRMGEKELSCNSPRLRANGPRPVLTFLIWAAMSFSMLYFSSA</sequence>
<dbReference type="PANTHER" id="PTHR48424:SF3">
    <property type="entry name" value="DYNEIN LIGHT CHAIN-RELATED"/>
    <property type="match status" value="1"/>
</dbReference>
<dbReference type="Proteomes" id="UP000002281">
    <property type="component" value="Chromosome 8"/>
</dbReference>
<dbReference type="AlphaFoldDB" id="A0A9L0TGR5"/>
<evidence type="ECO:0000313" key="2">
    <source>
        <dbReference type="Ensembl" id="ENSECAP00000085774.1"/>
    </source>
</evidence>